<comment type="subcellular location">
    <subcellularLocation>
        <location evidence="1">Cell membrane</location>
        <topology evidence="1">Single-pass type I membrane protein</topology>
    </subcellularLocation>
</comment>
<dbReference type="InterPro" id="IPR015484">
    <property type="entry name" value="CD3_esu/gsu/dsu"/>
</dbReference>
<evidence type="ECO:0000256" key="5">
    <source>
        <dbReference type="SAM" id="Phobius"/>
    </source>
</evidence>
<evidence type="ECO:0000313" key="7">
    <source>
        <dbReference type="Ensembl" id="ENSATEP00000033047.2"/>
    </source>
</evidence>
<reference evidence="7" key="2">
    <citation type="submission" date="2025-08" db="UniProtKB">
        <authorList>
            <consortium name="Ensembl"/>
        </authorList>
    </citation>
    <scope>IDENTIFICATION</scope>
</reference>
<feature type="transmembrane region" description="Helical" evidence="5">
    <location>
        <begin position="97"/>
        <end position="117"/>
    </location>
</feature>
<evidence type="ECO:0000256" key="3">
    <source>
        <dbReference type="ARBA" id="ARBA00022729"/>
    </source>
</evidence>
<evidence type="ECO:0000256" key="4">
    <source>
        <dbReference type="SAM" id="MobiDB-lite"/>
    </source>
</evidence>
<dbReference type="GO" id="GO:0045059">
    <property type="term" value="P:positive thymic T cell selection"/>
    <property type="evidence" value="ECO:0007669"/>
    <property type="project" value="TreeGrafter"/>
</dbReference>
<keyword evidence="5" id="KW-0812">Transmembrane</keyword>
<evidence type="ECO:0000256" key="6">
    <source>
        <dbReference type="SAM" id="SignalP"/>
    </source>
</evidence>
<dbReference type="PANTHER" id="PTHR10570">
    <property type="entry name" value="T-CELL SURFACE GLYCOPROTEIN CD3 GAMMA CHAIN / DELTA CHAIN"/>
    <property type="match status" value="1"/>
</dbReference>
<dbReference type="GO" id="GO:0007166">
    <property type="term" value="P:cell surface receptor signaling pathway"/>
    <property type="evidence" value="ECO:0007669"/>
    <property type="project" value="TreeGrafter"/>
</dbReference>
<evidence type="ECO:0000256" key="1">
    <source>
        <dbReference type="ARBA" id="ARBA00004251"/>
    </source>
</evidence>
<keyword evidence="5" id="KW-1133">Transmembrane helix</keyword>
<dbReference type="Ensembl" id="ENSATET00000033529.3">
    <property type="protein sequence ID" value="ENSATEP00000033047.2"/>
    <property type="gene ID" value="ENSATEG00000022778.3"/>
</dbReference>
<dbReference type="AlphaFoldDB" id="A0A3Q1JDG2"/>
<dbReference type="Proteomes" id="UP000265040">
    <property type="component" value="Chromosome 13"/>
</dbReference>
<accession>A0A3Q1JDG2</accession>
<dbReference type="OrthoDB" id="9947847at2759"/>
<dbReference type="GO" id="GO:0004888">
    <property type="term" value="F:transmembrane signaling receptor activity"/>
    <property type="evidence" value="ECO:0007669"/>
    <property type="project" value="TreeGrafter"/>
</dbReference>
<feature type="signal peptide" evidence="6">
    <location>
        <begin position="1"/>
        <end position="19"/>
    </location>
</feature>
<keyword evidence="2" id="KW-1003">Cell membrane</keyword>
<feature type="compositionally biased region" description="Low complexity" evidence="4">
    <location>
        <begin position="126"/>
        <end position="140"/>
    </location>
</feature>
<proteinExistence type="predicted"/>
<protein>
    <submittedName>
        <fullName evidence="7">Uncharacterized protein</fullName>
    </submittedName>
</protein>
<reference evidence="7" key="1">
    <citation type="submission" date="2021-04" db="EMBL/GenBank/DDBJ databases">
        <authorList>
            <consortium name="Wellcome Sanger Institute Data Sharing"/>
        </authorList>
    </citation>
    <scope>NUCLEOTIDE SEQUENCE [LARGE SCALE GENOMIC DNA]</scope>
</reference>
<keyword evidence="5" id="KW-0472">Membrane</keyword>
<keyword evidence="8" id="KW-1185">Reference proteome</keyword>
<dbReference type="InParanoid" id="A0A3Q1JDG2"/>
<evidence type="ECO:0000256" key="2">
    <source>
        <dbReference type="ARBA" id="ARBA00022475"/>
    </source>
</evidence>
<reference evidence="7" key="3">
    <citation type="submission" date="2025-09" db="UniProtKB">
        <authorList>
            <consortium name="Ensembl"/>
        </authorList>
    </citation>
    <scope>IDENTIFICATION</scope>
</reference>
<organism evidence="7 8">
    <name type="scientific">Anabas testudineus</name>
    <name type="common">Climbing perch</name>
    <name type="synonym">Anthias testudineus</name>
    <dbReference type="NCBI Taxonomy" id="64144"/>
    <lineage>
        <taxon>Eukaryota</taxon>
        <taxon>Metazoa</taxon>
        <taxon>Chordata</taxon>
        <taxon>Craniata</taxon>
        <taxon>Vertebrata</taxon>
        <taxon>Euteleostomi</taxon>
        <taxon>Actinopterygii</taxon>
        <taxon>Neopterygii</taxon>
        <taxon>Teleostei</taxon>
        <taxon>Neoteleostei</taxon>
        <taxon>Acanthomorphata</taxon>
        <taxon>Anabantaria</taxon>
        <taxon>Anabantiformes</taxon>
        <taxon>Anabantoidei</taxon>
        <taxon>Anabantidae</taxon>
        <taxon>Anabas</taxon>
    </lineage>
</organism>
<dbReference type="RefSeq" id="XP_026219993.1">
    <property type="nucleotide sequence ID" value="XM_026364208.1"/>
</dbReference>
<dbReference type="PANTHER" id="PTHR10570:SF9">
    <property type="entry name" value="T-CELL SURFACE GLYCOPROTEIN CD3 EPSILON CHAIN"/>
    <property type="match status" value="1"/>
</dbReference>
<dbReference type="GeneTree" id="ENSGT00730000111885"/>
<dbReference type="GeneID" id="113164752"/>
<keyword evidence="3 6" id="KW-0732">Signal</keyword>
<dbReference type="GO" id="GO:0009897">
    <property type="term" value="C:external side of plasma membrane"/>
    <property type="evidence" value="ECO:0007669"/>
    <property type="project" value="TreeGrafter"/>
</dbReference>
<feature type="chain" id="PRO_5030080389" evidence="6">
    <location>
        <begin position="20"/>
        <end position="170"/>
    </location>
</feature>
<dbReference type="GO" id="GO:0042105">
    <property type="term" value="C:alpha-beta T cell receptor complex"/>
    <property type="evidence" value="ECO:0007669"/>
    <property type="project" value="TreeGrafter"/>
</dbReference>
<feature type="region of interest" description="Disordered" evidence="4">
    <location>
        <begin position="125"/>
        <end position="154"/>
    </location>
</feature>
<evidence type="ECO:0000313" key="8">
    <source>
        <dbReference type="Proteomes" id="UP000265040"/>
    </source>
</evidence>
<sequence length="170" mass="19039">MGVQTALAVVLLFVATVKAADGKVEFWKEEVTMTCPQEGTWVINGEEINQTKSEFYTVKYEDKLSKVQHCENSDKLKYYFYVKGKVCEHCYELDASLFGLIIVADVIGTGIVMMIIYRCTKKKGSARPVRSSKPPSRSGGPAPPTPSRDYEQLNVHTRSQDTYSIVNRTG</sequence>
<name>A0A3Q1JDG2_ANATE</name>
<dbReference type="STRING" id="64144.ENSATEP00000033047"/>